<feature type="transmembrane region" description="Helical" evidence="7">
    <location>
        <begin position="271"/>
        <end position="289"/>
    </location>
</feature>
<dbReference type="Proteomes" id="UP000276133">
    <property type="component" value="Unassembled WGS sequence"/>
</dbReference>
<dbReference type="GO" id="GO:0051015">
    <property type="term" value="F:actin filament binding"/>
    <property type="evidence" value="ECO:0007669"/>
    <property type="project" value="TreeGrafter"/>
</dbReference>
<evidence type="ECO:0000256" key="2">
    <source>
        <dbReference type="ARBA" id="ARBA00007600"/>
    </source>
</evidence>
<evidence type="ECO:0000256" key="1">
    <source>
        <dbReference type="ARBA" id="ARBA00004473"/>
    </source>
</evidence>
<keyword evidence="6" id="KW-0539">Nucleus</keyword>
<protein>
    <submittedName>
        <fullName evidence="9">Transmembrane protein-like</fullName>
    </submittedName>
</protein>
<dbReference type="PANTHER" id="PTHR28646">
    <property type="entry name" value="TRANSMEMBRANE PROTEIN 201"/>
    <property type="match status" value="1"/>
</dbReference>
<dbReference type="Pfam" id="PF09779">
    <property type="entry name" value="Ima1_N"/>
    <property type="match status" value="1"/>
</dbReference>
<keyword evidence="10" id="KW-1185">Reference proteome</keyword>
<feature type="transmembrane region" description="Helical" evidence="7">
    <location>
        <begin position="368"/>
        <end position="387"/>
    </location>
</feature>
<comment type="similarity">
    <text evidence="2">Belongs to the TMEM201 family.</text>
</comment>
<accession>A0A3M7PFI2</accession>
<feature type="transmembrane region" description="Helical" evidence="7">
    <location>
        <begin position="309"/>
        <end position="327"/>
    </location>
</feature>
<dbReference type="PANTHER" id="PTHR28646:SF1">
    <property type="entry name" value="TRANSMEMBRANE PROTEIN 201"/>
    <property type="match status" value="1"/>
</dbReference>
<keyword evidence="4 7" id="KW-1133">Transmembrane helix</keyword>
<dbReference type="InterPro" id="IPR040041">
    <property type="entry name" value="TMEM201"/>
</dbReference>
<dbReference type="InterPro" id="IPR018617">
    <property type="entry name" value="Ima1_N"/>
</dbReference>
<comment type="caution">
    <text evidence="9">The sequence shown here is derived from an EMBL/GenBank/DDBJ whole genome shotgun (WGS) entry which is preliminary data.</text>
</comment>
<organism evidence="9 10">
    <name type="scientific">Brachionus plicatilis</name>
    <name type="common">Marine rotifer</name>
    <name type="synonym">Brachionus muelleri</name>
    <dbReference type="NCBI Taxonomy" id="10195"/>
    <lineage>
        <taxon>Eukaryota</taxon>
        <taxon>Metazoa</taxon>
        <taxon>Spiralia</taxon>
        <taxon>Gnathifera</taxon>
        <taxon>Rotifera</taxon>
        <taxon>Eurotatoria</taxon>
        <taxon>Monogononta</taxon>
        <taxon>Pseudotrocha</taxon>
        <taxon>Ploima</taxon>
        <taxon>Brachionidae</taxon>
        <taxon>Brachionus</taxon>
    </lineage>
</organism>
<reference evidence="9 10" key="1">
    <citation type="journal article" date="2018" name="Sci. Rep.">
        <title>Genomic signatures of local adaptation to the degree of environmental predictability in rotifers.</title>
        <authorList>
            <person name="Franch-Gras L."/>
            <person name="Hahn C."/>
            <person name="Garcia-Roger E.M."/>
            <person name="Carmona M.J."/>
            <person name="Serra M."/>
            <person name="Gomez A."/>
        </authorList>
    </citation>
    <scope>NUCLEOTIDE SEQUENCE [LARGE SCALE GENOMIC DNA]</scope>
    <source>
        <strain evidence="9">HYR1</strain>
    </source>
</reference>
<evidence type="ECO:0000256" key="3">
    <source>
        <dbReference type="ARBA" id="ARBA00022692"/>
    </source>
</evidence>
<feature type="domain" description="Ima1 N-terminal" evidence="8">
    <location>
        <begin position="6"/>
        <end position="124"/>
    </location>
</feature>
<keyword evidence="5 7" id="KW-0472">Membrane</keyword>
<name>A0A3M7PFI2_BRAPC</name>
<dbReference type="GO" id="GO:0005637">
    <property type="term" value="C:nuclear inner membrane"/>
    <property type="evidence" value="ECO:0007669"/>
    <property type="project" value="UniProtKB-SubCell"/>
</dbReference>
<comment type="subcellular location">
    <subcellularLocation>
        <location evidence="1">Nucleus inner membrane</location>
        <topology evidence="1">Multi-pass membrane protein</topology>
    </subcellularLocation>
</comment>
<dbReference type="OrthoDB" id="5966927at2759"/>
<evidence type="ECO:0000256" key="7">
    <source>
        <dbReference type="SAM" id="Phobius"/>
    </source>
</evidence>
<evidence type="ECO:0000313" key="9">
    <source>
        <dbReference type="EMBL" id="RMZ97875.1"/>
    </source>
</evidence>
<dbReference type="GO" id="GO:0030473">
    <property type="term" value="P:nuclear migration along microtubule"/>
    <property type="evidence" value="ECO:0007669"/>
    <property type="project" value="TreeGrafter"/>
</dbReference>
<keyword evidence="3 7" id="KW-0812">Transmembrane</keyword>
<proteinExistence type="inferred from homology"/>
<evidence type="ECO:0000256" key="5">
    <source>
        <dbReference type="ARBA" id="ARBA00023136"/>
    </source>
</evidence>
<dbReference type="EMBL" id="REGN01011124">
    <property type="protein sequence ID" value="RMZ97875.1"/>
    <property type="molecule type" value="Genomic_DNA"/>
</dbReference>
<gene>
    <name evidence="9" type="ORF">BpHYR1_009158</name>
</gene>
<evidence type="ECO:0000259" key="8">
    <source>
        <dbReference type="Pfam" id="PF09779"/>
    </source>
</evidence>
<evidence type="ECO:0000256" key="4">
    <source>
        <dbReference type="ARBA" id="ARBA00022989"/>
    </source>
</evidence>
<feature type="transmembrane region" description="Helical" evidence="7">
    <location>
        <begin position="339"/>
        <end position="356"/>
    </location>
</feature>
<dbReference type="AlphaFoldDB" id="A0A3M7PFI2"/>
<dbReference type="GO" id="GO:0005521">
    <property type="term" value="F:lamin binding"/>
    <property type="evidence" value="ECO:0007669"/>
    <property type="project" value="TreeGrafter"/>
</dbReference>
<evidence type="ECO:0000256" key="6">
    <source>
        <dbReference type="ARBA" id="ARBA00023242"/>
    </source>
</evidence>
<sequence>MLKTKVTCWFCNQECQVFFMNKNSWTCGKCEQYNGFKKDGDYNKPIPEMQKEVNKHYCANSNQNYASSGSLLCEQCNRNQEMKLNEMKNFEEKMDDKTSDKEYEMFKKRLDHLYDLCRPCKMKVNYHLKNIDLQIGDNLIRQRKTINGSNANLHKPFQQINNMPKLVTKEKSQKIINQENSSPKLNKICDNLKNISKKAYTIAGTVPNYVFKTSPTKESKYEISPASISKENIDTSFETSRTENCLSKVKSNRAKKSCITCDSITTIFEDILIFIFVVLVFACDLANVMNDSGTFFDENSTNGWLDMLLAFYRQIIVILAFVTILSMHMAYKRPKMSRFLMMFGYMFNLAVHFRIFDFRIEEQYITEVLISFFLTFYLTMARVYNLIQLVR</sequence>
<evidence type="ECO:0000313" key="10">
    <source>
        <dbReference type="Proteomes" id="UP000276133"/>
    </source>
</evidence>